<evidence type="ECO:0000313" key="4">
    <source>
        <dbReference type="Proteomes" id="UP000621799"/>
    </source>
</evidence>
<dbReference type="RefSeq" id="WP_264320447.1">
    <property type="nucleotide sequence ID" value="NZ_JADEXN010000063.1"/>
</dbReference>
<keyword evidence="2" id="KW-0472">Membrane</keyword>
<name>A0A928VU47_9CYAN</name>
<sequence>MDALDKIYLFSGMILGGVFVTHIEMLFRGIGAIFRWLGALRDYITGRRRNRDIANAMENIATQLQELKMAVEKTPTPKRRRRKKKTKHLQKHMNGRATEPTIQ</sequence>
<protein>
    <submittedName>
        <fullName evidence="3">Uncharacterized protein</fullName>
    </submittedName>
</protein>
<evidence type="ECO:0000313" key="3">
    <source>
        <dbReference type="EMBL" id="MBE9040191.1"/>
    </source>
</evidence>
<dbReference type="Proteomes" id="UP000621799">
    <property type="component" value="Unassembled WGS sequence"/>
</dbReference>
<proteinExistence type="predicted"/>
<evidence type="ECO:0000256" key="1">
    <source>
        <dbReference type="SAM" id="MobiDB-lite"/>
    </source>
</evidence>
<feature type="transmembrane region" description="Helical" evidence="2">
    <location>
        <begin position="6"/>
        <end position="27"/>
    </location>
</feature>
<comment type="caution">
    <text evidence="3">The sequence shown here is derived from an EMBL/GenBank/DDBJ whole genome shotgun (WGS) entry which is preliminary data.</text>
</comment>
<keyword evidence="2" id="KW-0812">Transmembrane</keyword>
<feature type="compositionally biased region" description="Basic residues" evidence="1">
    <location>
        <begin position="76"/>
        <end position="94"/>
    </location>
</feature>
<feature type="region of interest" description="Disordered" evidence="1">
    <location>
        <begin position="67"/>
        <end position="103"/>
    </location>
</feature>
<reference evidence="3" key="1">
    <citation type="submission" date="2020-10" db="EMBL/GenBank/DDBJ databases">
        <authorList>
            <person name="Castelo-Branco R."/>
            <person name="Eusebio N."/>
            <person name="Adriana R."/>
            <person name="Vieira A."/>
            <person name="Brugerolle De Fraissinette N."/>
            <person name="Rezende De Castro R."/>
            <person name="Schneider M.P."/>
            <person name="Vasconcelos V."/>
            <person name="Leao P.N."/>
        </authorList>
    </citation>
    <scope>NUCLEOTIDE SEQUENCE</scope>
    <source>
        <strain evidence="3">LEGE 11467</strain>
    </source>
</reference>
<keyword evidence="2" id="KW-1133">Transmembrane helix</keyword>
<organism evidence="3 4">
    <name type="scientific">Zarconia navalis LEGE 11467</name>
    <dbReference type="NCBI Taxonomy" id="1828826"/>
    <lineage>
        <taxon>Bacteria</taxon>
        <taxon>Bacillati</taxon>
        <taxon>Cyanobacteriota</taxon>
        <taxon>Cyanophyceae</taxon>
        <taxon>Oscillatoriophycideae</taxon>
        <taxon>Oscillatoriales</taxon>
        <taxon>Oscillatoriales incertae sedis</taxon>
        <taxon>Zarconia</taxon>
        <taxon>Zarconia navalis</taxon>
    </lineage>
</organism>
<dbReference type="EMBL" id="JADEXN010000063">
    <property type="protein sequence ID" value="MBE9040191.1"/>
    <property type="molecule type" value="Genomic_DNA"/>
</dbReference>
<evidence type="ECO:0000256" key="2">
    <source>
        <dbReference type="SAM" id="Phobius"/>
    </source>
</evidence>
<gene>
    <name evidence="3" type="ORF">IQ235_05215</name>
</gene>
<keyword evidence="4" id="KW-1185">Reference proteome</keyword>
<accession>A0A928VU47</accession>
<dbReference type="AlphaFoldDB" id="A0A928VU47"/>